<dbReference type="Gene3D" id="3.40.50.620">
    <property type="entry name" value="HUPs"/>
    <property type="match status" value="1"/>
</dbReference>
<organism evidence="5 6">
    <name type="scientific">Candidatus Promineifilum breve</name>
    <dbReference type="NCBI Taxonomy" id="1806508"/>
    <lineage>
        <taxon>Bacteria</taxon>
        <taxon>Bacillati</taxon>
        <taxon>Chloroflexota</taxon>
        <taxon>Ardenticatenia</taxon>
        <taxon>Candidatus Promineifilales</taxon>
        <taxon>Candidatus Promineifilaceae</taxon>
        <taxon>Candidatus Promineifilum</taxon>
    </lineage>
</organism>
<dbReference type="KEGG" id="pbf:CFX0092_A0449"/>
<feature type="domain" description="UspA" evidence="4">
    <location>
        <begin position="1"/>
        <end position="146"/>
    </location>
</feature>
<protein>
    <submittedName>
        <fullName evidence="5">Universal stress protein</fullName>
    </submittedName>
</protein>
<dbReference type="InterPro" id="IPR006015">
    <property type="entry name" value="Universal_stress_UspA"/>
</dbReference>
<accession>A0A160T1R5</accession>
<dbReference type="Pfam" id="PF00582">
    <property type="entry name" value="Usp"/>
    <property type="match status" value="1"/>
</dbReference>
<gene>
    <name evidence="5" type="ORF">CFX0092_A0449</name>
</gene>
<dbReference type="GO" id="GO:0005524">
    <property type="term" value="F:ATP binding"/>
    <property type="evidence" value="ECO:0007669"/>
    <property type="project" value="UniProtKB-KW"/>
</dbReference>
<sequence length="154" mass="16893">MFKHIVVPLDGSGFAEAALPYALEIAAQFDSDITLLRVVMPPRIGEGALSPESANYVINMRDDLYKEAIDYLQQQKGSLRQQNFRVHYQVVESDDIAAEIISAVRGADADTIVMCTHGRGGLSRWLFGSVATRLLQSAHVPVLVIRPSGAPDRE</sequence>
<evidence type="ECO:0000259" key="4">
    <source>
        <dbReference type="Pfam" id="PF00582"/>
    </source>
</evidence>
<dbReference type="OrthoDB" id="9808582at2"/>
<dbReference type="PANTHER" id="PTHR46268:SF27">
    <property type="entry name" value="UNIVERSAL STRESS PROTEIN RV2623"/>
    <property type="match status" value="1"/>
</dbReference>
<dbReference type="EMBL" id="LN890655">
    <property type="protein sequence ID" value="CUS02330.2"/>
    <property type="molecule type" value="Genomic_DNA"/>
</dbReference>
<dbReference type="PRINTS" id="PR01438">
    <property type="entry name" value="UNVRSLSTRESS"/>
</dbReference>
<keyword evidence="3" id="KW-0067">ATP-binding</keyword>
<proteinExistence type="inferred from homology"/>
<evidence type="ECO:0000313" key="5">
    <source>
        <dbReference type="EMBL" id="CUS02330.2"/>
    </source>
</evidence>
<keyword evidence="6" id="KW-1185">Reference proteome</keyword>
<keyword evidence="2" id="KW-0547">Nucleotide-binding</keyword>
<dbReference type="InterPro" id="IPR006016">
    <property type="entry name" value="UspA"/>
</dbReference>
<dbReference type="AlphaFoldDB" id="A0A160T1R5"/>
<reference evidence="5" key="1">
    <citation type="submission" date="2016-01" db="EMBL/GenBank/DDBJ databases">
        <authorList>
            <person name="Mcilroy J.S."/>
            <person name="Karst M S."/>
            <person name="Albertsen M."/>
        </authorList>
    </citation>
    <scope>NUCLEOTIDE SEQUENCE</scope>
    <source>
        <strain evidence="5">Cfx-K</strain>
    </source>
</reference>
<dbReference type="RefSeq" id="WP_157912842.1">
    <property type="nucleotide sequence ID" value="NZ_LN890655.1"/>
</dbReference>
<dbReference type="CDD" id="cd00293">
    <property type="entry name" value="USP-like"/>
    <property type="match status" value="1"/>
</dbReference>
<dbReference type="InterPro" id="IPR014729">
    <property type="entry name" value="Rossmann-like_a/b/a_fold"/>
</dbReference>
<evidence type="ECO:0000256" key="2">
    <source>
        <dbReference type="ARBA" id="ARBA00022741"/>
    </source>
</evidence>
<dbReference type="Proteomes" id="UP000215027">
    <property type="component" value="Chromosome I"/>
</dbReference>
<name>A0A160T1R5_9CHLR</name>
<dbReference type="PANTHER" id="PTHR46268">
    <property type="entry name" value="STRESS RESPONSE PROTEIN NHAX"/>
    <property type="match status" value="1"/>
</dbReference>
<evidence type="ECO:0000256" key="1">
    <source>
        <dbReference type="ARBA" id="ARBA00008791"/>
    </source>
</evidence>
<comment type="similarity">
    <text evidence="1">Belongs to the universal stress protein A family.</text>
</comment>
<dbReference type="SUPFAM" id="SSF52402">
    <property type="entry name" value="Adenine nucleotide alpha hydrolases-like"/>
    <property type="match status" value="1"/>
</dbReference>
<evidence type="ECO:0000256" key="3">
    <source>
        <dbReference type="ARBA" id="ARBA00022840"/>
    </source>
</evidence>
<evidence type="ECO:0000313" key="6">
    <source>
        <dbReference type="Proteomes" id="UP000215027"/>
    </source>
</evidence>